<dbReference type="GO" id="GO:0004222">
    <property type="term" value="F:metalloendopeptidase activity"/>
    <property type="evidence" value="ECO:0007669"/>
    <property type="project" value="InterPro"/>
</dbReference>
<dbReference type="Proteomes" id="UP000070326">
    <property type="component" value="Unassembled WGS sequence"/>
</dbReference>
<evidence type="ECO:0000256" key="5">
    <source>
        <dbReference type="ARBA" id="ARBA00023049"/>
    </source>
</evidence>
<evidence type="ECO:0000256" key="1">
    <source>
        <dbReference type="ARBA" id="ARBA00022670"/>
    </source>
</evidence>
<gene>
    <name evidence="8" type="ORF">HMPREF3195_01655</name>
</gene>
<dbReference type="PATRIC" id="fig|1261.5.peg.1660"/>
<dbReference type="eggNOG" id="COG1164">
    <property type="taxonomic scope" value="Bacteria"/>
</dbReference>
<dbReference type="PANTHER" id="PTHR11804">
    <property type="entry name" value="PROTEASE M3 THIMET OLIGOPEPTIDASE-RELATED"/>
    <property type="match status" value="1"/>
</dbReference>
<dbReference type="PANTHER" id="PTHR11804:SF28">
    <property type="entry name" value="OLIGOENDOPEPTIDASE F"/>
    <property type="match status" value="1"/>
</dbReference>
<dbReference type="EMBL" id="LSQZ01000085">
    <property type="protein sequence ID" value="KXI10913.1"/>
    <property type="molecule type" value="Genomic_DNA"/>
</dbReference>
<dbReference type="GO" id="GO:0046872">
    <property type="term" value="F:metal ion binding"/>
    <property type="evidence" value="ECO:0007669"/>
    <property type="project" value="UniProtKB-UniRule"/>
</dbReference>
<evidence type="ECO:0000256" key="6">
    <source>
        <dbReference type="RuleBase" id="RU003435"/>
    </source>
</evidence>
<dbReference type="GO" id="GO:0006518">
    <property type="term" value="P:peptide metabolic process"/>
    <property type="evidence" value="ECO:0007669"/>
    <property type="project" value="TreeGrafter"/>
</dbReference>
<dbReference type="Gene3D" id="1.10.1370.30">
    <property type="match status" value="1"/>
</dbReference>
<organism evidence="8 9">
    <name type="scientific">Peptostreptococcus anaerobius</name>
    <dbReference type="NCBI Taxonomy" id="1261"/>
    <lineage>
        <taxon>Bacteria</taxon>
        <taxon>Bacillati</taxon>
        <taxon>Bacillota</taxon>
        <taxon>Clostridia</taxon>
        <taxon>Peptostreptococcales</taxon>
        <taxon>Peptostreptococcaceae</taxon>
        <taxon>Peptostreptococcus</taxon>
    </lineage>
</organism>
<dbReference type="AlphaFoldDB" id="A0A135YNG2"/>
<keyword evidence="5 6" id="KW-0482">Metalloprotease</keyword>
<dbReference type="STRING" id="1261.HMPREF3195_01655"/>
<feature type="domain" description="Peptidase M3A/M3B catalytic" evidence="7">
    <location>
        <begin position="313"/>
        <end position="545"/>
    </location>
</feature>
<dbReference type="GO" id="GO:0006508">
    <property type="term" value="P:proteolysis"/>
    <property type="evidence" value="ECO:0007669"/>
    <property type="project" value="UniProtKB-KW"/>
</dbReference>
<dbReference type="SUPFAM" id="SSF55486">
    <property type="entry name" value="Metalloproteases ('zincins'), catalytic domain"/>
    <property type="match status" value="1"/>
</dbReference>
<dbReference type="InterPro" id="IPR045090">
    <property type="entry name" value="Pept_M3A_M3B"/>
</dbReference>
<dbReference type="NCBIfam" id="TIGR02289">
    <property type="entry name" value="M3_not_pepF"/>
    <property type="match status" value="1"/>
</dbReference>
<proteinExistence type="inferred from homology"/>
<keyword evidence="3 6" id="KW-0378">Hydrolase</keyword>
<sequence>MKVRNIMDFNQIKYERINYNEYKEIYRDILSKMDRAESFDKYLDLLNKINNMRNRLETMKTLAQIKFSIDTTDDFYSAENDYWDELGPMFSDLDMDLYKNILDSSYVDQLETKYGRQYIDLIRCSVKSFSKDIIGLLQEENKLMSEYTQLLASASIDFEGKKRNLSDMSIFMSDNDRDIRKSAIRAHTKFFEDNEDKFDSIFDSLVKLRDSMAKKLGYKNFVELGYYRMSRTVYNSDMVAKLRQNVKNKYLPIIEDLNKEQAKRIGLDKITYYDEKLEFLDGNAKLVGDGEYIIEKGKDMYKNMSGETEEFYKFLIDNNLFDVAARENKAMGGYCTILPDYREPFIFGNFNGTVDDIDVLTHEAGHAFQMYMSRDIPVPELVFPTLDSCEIHSMSMEFLTYPWMEMFFGDDTEKYKKYHHDSAIKFLPYGCLVDHFQHLVYENPNMSVDERKSAWRELERDYLPGRDYEDLDLLNRGGYWFRQGHIYKDPFYYIDYVLAQLCALDFYELMNKDYKKAWEKYLSICSIGGKYSFIDMVNIAGISNPFN</sequence>
<evidence type="ECO:0000313" key="8">
    <source>
        <dbReference type="EMBL" id="KXI10913.1"/>
    </source>
</evidence>
<evidence type="ECO:0000256" key="3">
    <source>
        <dbReference type="ARBA" id="ARBA00022801"/>
    </source>
</evidence>
<comment type="similarity">
    <text evidence="6">Belongs to the peptidase M3 family.</text>
</comment>
<accession>A0A135YNG2</accession>
<dbReference type="CDD" id="cd09606">
    <property type="entry name" value="M3B_PepF"/>
    <property type="match status" value="1"/>
</dbReference>
<evidence type="ECO:0000256" key="4">
    <source>
        <dbReference type="ARBA" id="ARBA00022833"/>
    </source>
</evidence>
<dbReference type="Pfam" id="PF01432">
    <property type="entry name" value="Peptidase_M3"/>
    <property type="match status" value="2"/>
</dbReference>
<keyword evidence="2 6" id="KW-0479">Metal-binding</keyword>
<comment type="cofactor">
    <cofactor evidence="6">
        <name>Zn(2+)</name>
        <dbReference type="ChEBI" id="CHEBI:29105"/>
    </cofactor>
    <text evidence="6">Binds 1 zinc ion.</text>
</comment>
<protein>
    <submittedName>
        <fullName evidence="8">Oligoendopeptidase, M3 family</fullName>
    </submittedName>
</protein>
<feature type="domain" description="Peptidase M3A/M3B catalytic" evidence="7">
    <location>
        <begin position="171"/>
        <end position="274"/>
    </location>
</feature>
<reference evidence="8 9" key="1">
    <citation type="submission" date="2016-02" db="EMBL/GenBank/DDBJ databases">
        <authorList>
            <person name="Wen L."/>
            <person name="He K."/>
            <person name="Yang H."/>
        </authorList>
    </citation>
    <scope>NUCLEOTIDE SEQUENCE [LARGE SCALE GENOMIC DNA]</scope>
    <source>
        <strain evidence="8 9">MJR8628A</strain>
    </source>
</reference>
<name>A0A135YNG2_9FIRM</name>
<evidence type="ECO:0000256" key="2">
    <source>
        <dbReference type="ARBA" id="ARBA00022723"/>
    </source>
</evidence>
<evidence type="ECO:0000313" key="9">
    <source>
        <dbReference type="Proteomes" id="UP000070326"/>
    </source>
</evidence>
<comment type="caution">
    <text evidence="8">The sequence shown here is derived from an EMBL/GenBank/DDBJ whole genome shotgun (WGS) entry which is preliminary data.</text>
</comment>
<keyword evidence="4 6" id="KW-0862">Zinc</keyword>
<dbReference type="InterPro" id="IPR001567">
    <property type="entry name" value="Pept_M3A_M3B_dom"/>
</dbReference>
<dbReference type="InterPro" id="IPR011976">
    <property type="entry name" value="Pept_M3B_oligopep-rel"/>
</dbReference>
<evidence type="ECO:0000259" key="7">
    <source>
        <dbReference type="Pfam" id="PF01432"/>
    </source>
</evidence>
<keyword evidence="1 6" id="KW-0645">Protease</keyword>